<dbReference type="AlphaFoldDB" id="A0AAD5VBK1"/>
<keyword evidence="2" id="KW-1185">Reference proteome</keyword>
<evidence type="ECO:0000313" key="2">
    <source>
        <dbReference type="Proteomes" id="UP001212997"/>
    </source>
</evidence>
<dbReference type="Proteomes" id="UP001212997">
    <property type="component" value="Unassembled WGS sequence"/>
</dbReference>
<proteinExistence type="predicted"/>
<dbReference type="EMBL" id="JANAWD010000045">
    <property type="protein sequence ID" value="KAJ3489431.1"/>
    <property type="molecule type" value="Genomic_DNA"/>
</dbReference>
<reference evidence="1" key="1">
    <citation type="submission" date="2022-07" db="EMBL/GenBank/DDBJ databases">
        <title>Genome Sequence of Physisporinus lineatus.</title>
        <authorList>
            <person name="Buettner E."/>
        </authorList>
    </citation>
    <scope>NUCLEOTIDE SEQUENCE</scope>
    <source>
        <strain evidence="1">VT162</strain>
    </source>
</reference>
<gene>
    <name evidence="1" type="ORF">NLI96_g2112</name>
</gene>
<sequence>MSGADEPDVVFEELRQAFLLYDTKPTRAHAAGGWRPPPPWTGYLKDIRSLPMDVLFEVCVPVSSSIAFGSDNHIMGSNKVMSHLEPVNLLFLARSTKDFRALLMSKKTAFVWSTARRNVHGLPPCPNFLSEPAYANLVFRPECYVSIPPCVLSYTDFLRSVAKGVGLELSCGSTVQGTAEGASTGSSPNHSLQDNRVHNLDLQRFLQIWERTVVTGREQLLDEQERLCQEIKEARNAFISRNVSSEPLFEILAGSDWKDMVDSLQYQHHRRLRSMACVNIQDSWDAVSWKQAEVKIAKYLEQVRIRFRRINHMDRYKERLIVMKAAVLSFRREFGPAIFPLFPRHHEFATLPEFEQIITSPLPQVVTLDTFSSLAPMIPRYLETWKQETLRSLEVLLRYSIDSELPEGVRATDLAVGQFLQCALCTSVLDIQRAPHHECLEVGHLISGRTDYELALREATKSPRHIHFRPLTDFLRDLLEQCGQDYRRLTPQDMDKLEILFFCRACTPDYWRLRHETRKIMNWRAAVHHIFDKRARCQRQCVLEIIQEGHPLFFVAKSVYSVANLNGRDTSATSGWFCGYCDEKYYPRDYTFQDALIHLRDRHGVENPVEHRDMFYNLDDEYFPRPAYFFHQRPSQEEVLDRRILDSIAEGRAALVDLSDMIEP</sequence>
<protein>
    <recommendedName>
        <fullName evidence="3">F-box domain-containing protein</fullName>
    </recommendedName>
</protein>
<evidence type="ECO:0000313" key="1">
    <source>
        <dbReference type="EMBL" id="KAJ3489431.1"/>
    </source>
</evidence>
<evidence type="ECO:0008006" key="3">
    <source>
        <dbReference type="Google" id="ProtNLM"/>
    </source>
</evidence>
<organism evidence="1 2">
    <name type="scientific">Meripilus lineatus</name>
    <dbReference type="NCBI Taxonomy" id="2056292"/>
    <lineage>
        <taxon>Eukaryota</taxon>
        <taxon>Fungi</taxon>
        <taxon>Dikarya</taxon>
        <taxon>Basidiomycota</taxon>
        <taxon>Agaricomycotina</taxon>
        <taxon>Agaricomycetes</taxon>
        <taxon>Polyporales</taxon>
        <taxon>Meripilaceae</taxon>
        <taxon>Meripilus</taxon>
    </lineage>
</organism>
<name>A0AAD5VBK1_9APHY</name>
<accession>A0AAD5VBK1</accession>
<comment type="caution">
    <text evidence="1">The sequence shown here is derived from an EMBL/GenBank/DDBJ whole genome shotgun (WGS) entry which is preliminary data.</text>
</comment>